<dbReference type="InterPro" id="IPR036028">
    <property type="entry name" value="SH3-like_dom_sf"/>
</dbReference>
<accession>A0A0N5A673</accession>
<dbReference type="CDD" id="cd11300">
    <property type="entry name" value="Fut8_like"/>
    <property type="match status" value="1"/>
</dbReference>
<keyword evidence="3 5" id="KW-0808">Transferase</keyword>
<evidence type="ECO:0000256" key="1">
    <source>
        <dbReference type="ARBA" id="ARBA00022443"/>
    </source>
</evidence>
<dbReference type="GO" id="GO:0006487">
    <property type="term" value="P:protein N-linked glycosylation"/>
    <property type="evidence" value="ECO:0007669"/>
    <property type="project" value="TreeGrafter"/>
</dbReference>
<dbReference type="Proteomes" id="UP000038045">
    <property type="component" value="Unplaced"/>
</dbReference>
<dbReference type="InterPro" id="IPR045573">
    <property type="entry name" value="Fut8_N_cat"/>
</dbReference>
<name>A0A0N5A673_PARTI</name>
<evidence type="ECO:0000256" key="3">
    <source>
        <dbReference type="ARBA" id="ARBA00022679"/>
    </source>
</evidence>
<dbReference type="PANTHER" id="PTHR13132">
    <property type="entry name" value="ALPHA- 1,6 -FUCOSYLTRANSFERASE"/>
    <property type="match status" value="1"/>
</dbReference>
<proteinExistence type="inferred from homology"/>
<dbReference type="Gene3D" id="3.40.50.11350">
    <property type="match status" value="1"/>
</dbReference>
<keyword evidence="2 5" id="KW-0328">Glycosyltransferase</keyword>
<dbReference type="InterPro" id="IPR001452">
    <property type="entry name" value="SH3_domain"/>
</dbReference>
<dbReference type="WBParaSite" id="PTRK_0001741000.1">
    <property type="protein sequence ID" value="PTRK_0001741000.1"/>
    <property type="gene ID" value="PTRK_0001741000"/>
</dbReference>
<feature type="domain" description="GT23" evidence="7">
    <location>
        <begin position="69"/>
        <end position="364"/>
    </location>
</feature>
<dbReference type="Pfam" id="PF19745">
    <property type="entry name" value="FUT8_N_cat"/>
    <property type="match status" value="1"/>
</dbReference>
<dbReference type="AlphaFoldDB" id="A0A0N5A673"/>
<feature type="domain" description="SH3" evidence="6">
    <location>
        <begin position="373"/>
        <end position="435"/>
    </location>
</feature>
<dbReference type="PROSITE" id="PS50002">
    <property type="entry name" value="SH3"/>
    <property type="match status" value="1"/>
</dbReference>
<feature type="region of interest" description="Important for donor substrate binding" evidence="5">
    <location>
        <begin position="234"/>
        <end position="235"/>
    </location>
</feature>
<evidence type="ECO:0000256" key="2">
    <source>
        <dbReference type="ARBA" id="ARBA00022676"/>
    </source>
</evidence>
<comment type="similarity">
    <text evidence="5">Belongs to the glycosyltransferase 23 family.</text>
</comment>
<dbReference type="GO" id="GO:0046921">
    <property type="term" value="F:alpha-(1-&gt;6)-fucosyltransferase activity"/>
    <property type="evidence" value="ECO:0007669"/>
    <property type="project" value="TreeGrafter"/>
</dbReference>
<evidence type="ECO:0000259" key="7">
    <source>
        <dbReference type="PROSITE" id="PS51659"/>
    </source>
</evidence>
<dbReference type="PROSITE" id="PS51659">
    <property type="entry name" value="GT23"/>
    <property type="match status" value="1"/>
</dbReference>
<dbReference type="SMART" id="SM00326">
    <property type="entry name" value="SH3"/>
    <property type="match status" value="1"/>
</dbReference>
<evidence type="ECO:0000313" key="8">
    <source>
        <dbReference type="Proteomes" id="UP000038045"/>
    </source>
</evidence>
<evidence type="ECO:0000256" key="5">
    <source>
        <dbReference type="PROSITE-ProRule" id="PRU00992"/>
    </source>
</evidence>
<protein>
    <submittedName>
        <fullName evidence="9">GT23 domain-containing protein</fullName>
    </submittedName>
</protein>
<organism evidence="8 9">
    <name type="scientific">Parastrongyloides trichosuri</name>
    <name type="common">Possum-specific nematode worm</name>
    <dbReference type="NCBI Taxonomy" id="131310"/>
    <lineage>
        <taxon>Eukaryota</taxon>
        <taxon>Metazoa</taxon>
        <taxon>Ecdysozoa</taxon>
        <taxon>Nematoda</taxon>
        <taxon>Chromadorea</taxon>
        <taxon>Rhabditida</taxon>
        <taxon>Tylenchina</taxon>
        <taxon>Panagrolaimomorpha</taxon>
        <taxon>Strongyloidoidea</taxon>
        <taxon>Strongyloididae</taxon>
        <taxon>Parastrongyloides</taxon>
    </lineage>
</organism>
<dbReference type="SUPFAM" id="SSF50044">
    <property type="entry name" value="SH3-domain"/>
    <property type="match status" value="1"/>
</dbReference>
<reference evidence="9" key="1">
    <citation type="submission" date="2017-02" db="UniProtKB">
        <authorList>
            <consortium name="WormBaseParasite"/>
        </authorList>
    </citation>
    <scope>IDENTIFICATION</scope>
</reference>
<dbReference type="PANTHER" id="PTHR13132:SF29">
    <property type="entry name" value="ALPHA-(1,6)-FUCOSYLTRANSFERASE"/>
    <property type="match status" value="1"/>
</dbReference>
<dbReference type="Gene3D" id="2.30.30.40">
    <property type="entry name" value="SH3 Domains"/>
    <property type="match status" value="1"/>
</dbReference>
<evidence type="ECO:0000259" key="6">
    <source>
        <dbReference type="PROSITE" id="PS50002"/>
    </source>
</evidence>
<dbReference type="STRING" id="131310.A0A0N5A673"/>
<dbReference type="InterPro" id="IPR027350">
    <property type="entry name" value="GT23_dom"/>
</dbReference>
<evidence type="ECO:0000313" key="9">
    <source>
        <dbReference type="WBParaSite" id="PTRK_0001741000.1"/>
    </source>
</evidence>
<keyword evidence="1 4" id="KW-0728">SH3 domain</keyword>
<keyword evidence="8" id="KW-1185">Reference proteome</keyword>
<sequence>MYYYVKSLISNEKDLNIKNDTMERIISLNVDIIKLYNDGSSWRINELKNLSQFITKKIHSLQNPPNCNEARFIVCNLDKGCGFGCQLHHVAYCFYMALGTNRTLLFDNDGSNWRYSKNGWNSVFLPISNCTYEKHGKGKSSASWSSVRGIRNEDVIIKIPIIDYISNKPDFVPLAIPKQLSDKMIKLHSFPTAYFTGHILSYAMRHNEQFDEEFKSYTKEVPFNETPIVGIHVRRTDKIGTEASFHDVNEYMAHAEVYFRGKEIELEREIEKRVFIATDDPSVIEDMRKKFTDYKFYGDEQVANNAGVGKRYDDSSLHGIIKDIRFLSKCSIIIGTFSSQVSRMAYELMQVESPDDAGYNYVSIDDVYYFGGQNGHNLRAIKSHKSFREGDISFKKNSLISIAGNHWNGWSKGTLVDGTREVGLFPSYKVVEDWRISDMPVFEGYN</sequence>
<evidence type="ECO:0000256" key="4">
    <source>
        <dbReference type="PROSITE-ProRule" id="PRU00192"/>
    </source>
</evidence>